<reference evidence="2 3" key="1">
    <citation type="submission" date="2019-04" db="EMBL/GenBank/DDBJ databases">
        <title>Taxonomy of novel Haliea sp. from mangrove soil of West Coast of India.</title>
        <authorList>
            <person name="Verma A."/>
            <person name="Kumar P."/>
            <person name="Krishnamurthi S."/>
        </authorList>
    </citation>
    <scope>NUCLEOTIDE SEQUENCE [LARGE SCALE GENOMIC DNA]</scope>
    <source>
        <strain evidence="2 3">SAOS-164</strain>
    </source>
</reference>
<dbReference type="Proteomes" id="UP000298050">
    <property type="component" value="Unassembled WGS sequence"/>
</dbReference>
<dbReference type="AlphaFoldDB" id="A0A4Z0LU96"/>
<dbReference type="OrthoDB" id="7870362at2"/>
<organism evidence="2 3">
    <name type="scientific">Mangrovimicrobium sediminis</name>
    <dbReference type="NCBI Taxonomy" id="2562682"/>
    <lineage>
        <taxon>Bacteria</taxon>
        <taxon>Pseudomonadati</taxon>
        <taxon>Pseudomonadota</taxon>
        <taxon>Gammaproteobacteria</taxon>
        <taxon>Cellvibrionales</taxon>
        <taxon>Halieaceae</taxon>
        <taxon>Mangrovimicrobium</taxon>
    </lineage>
</organism>
<dbReference type="Pfam" id="PF07883">
    <property type="entry name" value="Cupin_2"/>
    <property type="match status" value="1"/>
</dbReference>
<sequence length="125" mass="14009">MRAEIRRQDLGKEFYTEERCFITELSNIEGDPDVSIARARVEPGVTTRWHRLRDTAERYVILSGAGLMEVGDLPATEVGPGDVVLIPPLERQRITNIGGEHLIFLAICSPRFRPEAYEDLGEGDA</sequence>
<dbReference type="PANTHER" id="PTHR36114:SF8">
    <property type="entry name" value="CUPIN TYPE-1 DOMAIN-CONTAINING PROTEIN"/>
    <property type="match status" value="1"/>
</dbReference>
<proteinExistence type="predicted"/>
<evidence type="ECO:0000313" key="3">
    <source>
        <dbReference type="Proteomes" id="UP000298050"/>
    </source>
</evidence>
<gene>
    <name evidence="2" type="ORF">E4634_20555</name>
</gene>
<evidence type="ECO:0000259" key="1">
    <source>
        <dbReference type="Pfam" id="PF07883"/>
    </source>
</evidence>
<evidence type="ECO:0000313" key="2">
    <source>
        <dbReference type="EMBL" id="TGD70993.1"/>
    </source>
</evidence>
<dbReference type="InterPro" id="IPR052044">
    <property type="entry name" value="PKS_Associated_Protein"/>
</dbReference>
<protein>
    <submittedName>
        <fullName evidence="2">Cupin domain-containing protein</fullName>
    </submittedName>
</protein>
<dbReference type="InterPro" id="IPR011051">
    <property type="entry name" value="RmlC_Cupin_sf"/>
</dbReference>
<dbReference type="EMBL" id="SRLE01000017">
    <property type="protein sequence ID" value="TGD70993.1"/>
    <property type="molecule type" value="Genomic_DNA"/>
</dbReference>
<keyword evidence="3" id="KW-1185">Reference proteome</keyword>
<dbReference type="InterPro" id="IPR013096">
    <property type="entry name" value="Cupin_2"/>
</dbReference>
<dbReference type="PANTHER" id="PTHR36114">
    <property type="entry name" value="16.7 KDA PROTEIN IN WHIE LOCUS"/>
    <property type="match status" value="1"/>
</dbReference>
<dbReference type="CDD" id="cd02214">
    <property type="entry name" value="cupin_MJ1618"/>
    <property type="match status" value="1"/>
</dbReference>
<accession>A0A4Z0LU96</accession>
<dbReference type="RefSeq" id="WP_135446558.1">
    <property type="nucleotide sequence ID" value="NZ_SRLE01000017.1"/>
</dbReference>
<dbReference type="InterPro" id="IPR014710">
    <property type="entry name" value="RmlC-like_jellyroll"/>
</dbReference>
<dbReference type="Gene3D" id="2.60.120.10">
    <property type="entry name" value="Jelly Rolls"/>
    <property type="match status" value="1"/>
</dbReference>
<feature type="domain" description="Cupin type-2" evidence="1">
    <location>
        <begin position="39"/>
        <end position="107"/>
    </location>
</feature>
<name>A0A4Z0LU96_9GAMM</name>
<comment type="caution">
    <text evidence="2">The sequence shown here is derived from an EMBL/GenBank/DDBJ whole genome shotgun (WGS) entry which is preliminary data.</text>
</comment>
<dbReference type="SUPFAM" id="SSF51182">
    <property type="entry name" value="RmlC-like cupins"/>
    <property type="match status" value="1"/>
</dbReference>